<dbReference type="Proteomes" id="UP000886667">
    <property type="component" value="Unassembled WGS sequence"/>
</dbReference>
<dbReference type="SUPFAM" id="SSF69349">
    <property type="entry name" value="Phage fibre proteins"/>
    <property type="match status" value="4"/>
</dbReference>
<evidence type="ECO:0000313" key="3">
    <source>
        <dbReference type="EMBL" id="MCG7944888.1"/>
    </source>
</evidence>
<evidence type="ECO:0000256" key="1">
    <source>
        <dbReference type="SAM" id="MobiDB-lite"/>
    </source>
</evidence>
<comment type="caution">
    <text evidence="3">The sequence shown here is derived from an EMBL/GenBank/DDBJ whole genome shotgun (WGS) entry which is preliminary data.</text>
</comment>
<dbReference type="Pfam" id="PF22178">
    <property type="entry name" value="Gp5_trimer_C"/>
    <property type="match status" value="1"/>
</dbReference>
<dbReference type="EMBL" id="JAEPCM010000016">
    <property type="protein sequence ID" value="MCG7944888.1"/>
    <property type="molecule type" value="Genomic_DNA"/>
</dbReference>
<proteinExistence type="predicted"/>
<feature type="region of interest" description="Disordered" evidence="1">
    <location>
        <begin position="677"/>
        <end position="721"/>
    </location>
</feature>
<gene>
    <name evidence="3" type="ORF">JAZ07_00925</name>
</gene>
<dbReference type="AlphaFoldDB" id="A0A9E4N3I6"/>
<dbReference type="InterPro" id="IPR054030">
    <property type="entry name" value="Gp5_Vgr_C"/>
</dbReference>
<dbReference type="Pfam" id="PF06715">
    <property type="entry name" value="Gp5_C"/>
    <property type="match status" value="1"/>
</dbReference>
<dbReference type="SUPFAM" id="SSF50017">
    <property type="entry name" value="gp9"/>
    <property type="match status" value="1"/>
</dbReference>
<feature type="compositionally biased region" description="Low complexity" evidence="1">
    <location>
        <begin position="690"/>
        <end position="706"/>
    </location>
</feature>
<protein>
    <recommendedName>
        <fullName evidence="2">Gp5/Type VI secretion system Vgr C-terminal trimerisation domain-containing protein</fullName>
    </recommendedName>
</protein>
<dbReference type="InterPro" id="IPR010609">
    <property type="entry name" value="Gp5_C"/>
</dbReference>
<feature type="compositionally biased region" description="Polar residues" evidence="1">
    <location>
        <begin position="707"/>
        <end position="721"/>
    </location>
</feature>
<organism evidence="3 4">
    <name type="scientific">Candidatus Thiodiazotropha taylori</name>
    <dbReference type="NCBI Taxonomy" id="2792791"/>
    <lineage>
        <taxon>Bacteria</taxon>
        <taxon>Pseudomonadati</taxon>
        <taxon>Pseudomonadota</taxon>
        <taxon>Gammaproteobacteria</taxon>
        <taxon>Chromatiales</taxon>
        <taxon>Sedimenticolaceae</taxon>
        <taxon>Candidatus Thiodiazotropha</taxon>
    </lineage>
</organism>
<evidence type="ECO:0000259" key="2">
    <source>
        <dbReference type="Pfam" id="PF22178"/>
    </source>
</evidence>
<feature type="domain" description="Gp5/Type VI secretion system Vgr C-terminal trimerisation" evidence="2">
    <location>
        <begin position="733"/>
        <end position="812"/>
    </location>
</feature>
<name>A0A9E4N3I6_9GAMM</name>
<feature type="region of interest" description="Disordered" evidence="1">
    <location>
        <begin position="1"/>
        <end position="23"/>
    </location>
</feature>
<evidence type="ECO:0000313" key="4">
    <source>
        <dbReference type="Proteomes" id="UP000886667"/>
    </source>
</evidence>
<reference evidence="3" key="1">
    <citation type="journal article" date="2021" name="Proc. Natl. Acad. Sci. U.S.A.">
        <title>Global biogeography of chemosynthetic symbionts reveals both localized and globally distributed symbiont groups. .</title>
        <authorList>
            <person name="Osvatic J.T."/>
            <person name="Wilkins L.G.E."/>
            <person name="Leibrecht L."/>
            <person name="Leray M."/>
            <person name="Zauner S."/>
            <person name="Polzin J."/>
            <person name="Camacho Y."/>
            <person name="Gros O."/>
            <person name="van Gils J.A."/>
            <person name="Eisen J.A."/>
            <person name="Petersen J.M."/>
            <person name="Yuen B."/>
        </authorList>
    </citation>
    <scope>NUCLEOTIDE SEQUENCE</scope>
    <source>
        <strain evidence="3">MAGclacostrist064TRANS</strain>
    </source>
</reference>
<sequence>MSTRDLINLGVHPDSGTGDSARKGGEKINTLFSDIYANFGDYPIENNPASDHYGLIYSANPNQDLNYKVGELHATGYYIPVGFSETGGTSMSPDGFDNTTISGADGIPDIYKDSEIYFLSRGEMINADLTDIPEGSPAHFILPLASPGDQVKIMDGFGTWSKKHISIWTTPHEFQTQTQIDNWKEYYNVGGFDTTTNLTKVASIKILGNLEPVNCSFKKYDSPVDAQYSIEFNPDTVNGHTLSQSNFQPDSERLELWFTYIGPSDGWICKKVILETPDVDAILDQMSKSLQRGLRVYTTDVLSDGTTEDSDGNVNLYNAREGIRFTGPEDNIRIRLSDEVIQEDGTDYFNKVVTISLDSDVSVERNVTVGQDLTVLRNTTIEGDLHVKGTSTRIDTRILTALDPIVLLNSDQGQPVTENSDIGLILQRFATPNQSSGDMNIGIGWDEDDKYYKIGTTVTTGLQENNTEIVWSDEYVKMNDSEAVFQGNIEIPNGEFRLSNLAPNSVIYTDSEKNFSTHPEFTYNPVAQTFDLTTGEYTISATNETKNIGQDQTVTIGSDRTLEVTGDNSEDVTGTKTTVVHGDVTETYNSSQTTHVIQDQRTAVDGIMNETVLGDVTENYHSSQTTAVTGTRTETVTGNVTENYQSDQSTSVTQNQSNTVGGTLTETVTGNVTETYEEDQSTSVTQNQSNTVGGTLTETVTGNTTESYQANQESTVAGTRTETVTGDVTENYQSDQATSVTQNQSNTVGGTRTETVTGNVTENYQSDQATSVTQNQSNTVGGTLTETVTGNVTENYQANQESTVGGTRTETVTGNVTETYNANHTTDVEGNQTNDVNGTLTETVRLAVTENYQNTHSTNVTSNQSNTVGGTLTETVTGNVTENYQSDQATSVTQNQRNTVGGAMSETVTGVVTETYQNNQVTAVAGQRNETVTGNVTETYNANQTTTVDGNRTETVTGNTIENLGDNAADTHTKTVIGTQTESHTGNITRTTVGDIRDNITGTWTVNADMVVFGSSDNDSVQFTSEIDSHFIPNVDNSYDLGEPTKEWRNLYLDGEAHIDSLETDTAKVTDLTEDRIVIVGPGGELEDDENFTFDGTTFNIGKGGLTVDVASGDTLVKGDLTVNGTTTTINSTTLEVADKNILLAKDSATDAAADGAGITVDSPSGASITYNAATDKWVFNKKIVTPAPTDPDDATTKKYVDDLLDKTALDAEQNGENAKVILSFGDDGETDDTSTDEVIFIPLQETNNEGNNYRSLKFVVDAAADTITASVNEIDGGTF</sequence>
<dbReference type="Gene3D" id="1.20.5.960">
    <property type="entry name" value="Bacteriophage t4 gene product 9 (gp9)"/>
    <property type="match status" value="1"/>
</dbReference>
<dbReference type="InterPro" id="IPR036240">
    <property type="entry name" value="Gp9-like_sf"/>
</dbReference>
<accession>A0A9E4N3I6</accession>